<evidence type="ECO:0000313" key="2">
    <source>
        <dbReference type="EMBL" id="SDM65206.1"/>
    </source>
</evidence>
<keyword evidence="1" id="KW-1133">Transmembrane helix</keyword>
<dbReference type="AlphaFoldDB" id="A0A1G9UZJ5"/>
<evidence type="ECO:0000256" key="1">
    <source>
        <dbReference type="SAM" id="Phobius"/>
    </source>
</evidence>
<reference evidence="2 3" key="1">
    <citation type="submission" date="2016-10" db="EMBL/GenBank/DDBJ databases">
        <authorList>
            <person name="de Groot N.N."/>
        </authorList>
    </citation>
    <scope>NUCLEOTIDE SEQUENCE [LARGE SCALE GENOMIC DNA]</scope>
    <source>
        <strain evidence="2 3">DSM 1736</strain>
    </source>
</reference>
<dbReference type="Pfam" id="PF09578">
    <property type="entry name" value="Spore_YabQ"/>
    <property type="match status" value="1"/>
</dbReference>
<evidence type="ECO:0000313" key="3">
    <source>
        <dbReference type="Proteomes" id="UP000214880"/>
    </source>
</evidence>
<dbReference type="Proteomes" id="UP000214880">
    <property type="component" value="Unassembled WGS sequence"/>
</dbReference>
<gene>
    <name evidence="2" type="ORF">SAMN04488502_106115</name>
</gene>
<dbReference type="RefSeq" id="WP_092073664.1">
    <property type="nucleotide sequence ID" value="NZ_FNHB01000006.1"/>
</dbReference>
<proteinExistence type="predicted"/>
<dbReference type="EMBL" id="FNHB01000006">
    <property type="protein sequence ID" value="SDM65206.1"/>
    <property type="molecule type" value="Genomic_DNA"/>
</dbReference>
<keyword evidence="1" id="KW-0812">Transmembrane</keyword>
<dbReference type="STRING" id="146817.SAMN04488502_106115"/>
<keyword evidence="1" id="KW-0472">Membrane</keyword>
<accession>A0A1G9UZJ5</accession>
<keyword evidence="3" id="KW-1185">Reference proteome</keyword>
<feature type="transmembrane region" description="Helical" evidence="1">
    <location>
        <begin position="99"/>
        <end position="118"/>
    </location>
</feature>
<feature type="transmembrane region" description="Helical" evidence="1">
    <location>
        <begin position="68"/>
        <end position="87"/>
    </location>
</feature>
<feature type="transmembrane region" description="Helical" evidence="1">
    <location>
        <begin position="39"/>
        <end position="62"/>
    </location>
</feature>
<dbReference type="OrthoDB" id="1685240at2"/>
<organism evidence="2 3">
    <name type="scientific">Dendrosporobacter quercicolus</name>
    <dbReference type="NCBI Taxonomy" id="146817"/>
    <lineage>
        <taxon>Bacteria</taxon>
        <taxon>Bacillati</taxon>
        <taxon>Bacillota</taxon>
        <taxon>Negativicutes</taxon>
        <taxon>Selenomonadales</taxon>
        <taxon>Sporomusaceae</taxon>
        <taxon>Dendrosporobacter</taxon>
    </lineage>
</organism>
<name>A0A1G9UZJ5_9FIRM</name>
<dbReference type="NCBIfam" id="TIGR02893">
    <property type="entry name" value="spore_yabQ"/>
    <property type="match status" value="1"/>
</dbReference>
<protein>
    <submittedName>
        <fullName evidence="2">Spore cortex biosynthesis protein YabQ</fullName>
    </submittedName>
</protein>
<sequence>MDFTGQAATFLTTLVLGALLSVIFDFYRVLRGIFKPRSAITYVFDLLYWLLAIFLAFSALLISNWGELRFYIFIGLAGGALLYFRLLSRYVLFALIRSIRLLLLTITWFKALAVKLIVQPVVYCAGFACRPFVYGAGRTAAVRRRLAGWLRARLRRPPNQDVPPK</sequence>
<feature type="transmembrane region" description="Helical" evidence="1">
    <location>
        <begin position="6"/>
        <end position="27"/>
    </location>
</feature>
<dbReference type="InterPro" id="IPR019074">
    <property type="entry name" value="YabQ"/>
</dbReference>